<dbReference type="Gene3D" id="3.40.50.720">
    <property type="entry name" value="NAD(P)-binding Rossmann-like Domain"/>
    <property type="match status" value="1"/>
</dbReference>
<dbReference type="EMBL" id="CP003379">
    <property type="protein sequence ID" value="AFL88939.1"/>
    <property type="molecule type" value="Genomic_DNA"/>
</dbReference>
<reference evidence="4 5" key="1">
    <citation type="submission" date="2012-06" db="EMBL/GenBank/DDBJ databases">
        <title>Complete genome of Terriglobus roseus DSM 18391.</title>
        <authorList>
            <consortium name="US DOE Joint Genome Institute (JGI-PGF)"/>
            <person name="Lucas S."/>
            <person name="Copeland A."/>
            <person name="Lapidus A."/>
            <person name="Glavina del Rio T."/>
            <person name="Dalin E."/>
            <person name="Tice H."/>
            <person name="Bruce D."/>
            <person name="Goodwin L."/>
            <person name="Pitluck S."/>
            <person name="Peters L."/>
            <person name="Mikhailova N."/>
            <person name="Munk A.C.C."/>
            <person name="Kyrpides N."/>
            <person name="Mavromatis K."/>
            <person name="Ivanova N."/>
            <person name="Brettin T."/>
            <person name="Detter J.C."/>
            <person name="Han C."/>
            <person name="Larimer F."/>
            <person name="Land M."/>
            <person name="Hauser L."/>
            <person name="Markowitz V."/>
            <person name="Cheng J.-F."/>
            <person name="Hugenholtz P."/>
            <person name="Woyke T."/>
            <person name="Wu D."/>
            <person name="Brambilla E."/>
            <person name="Klenk H.-P."/>
            <person name="Eisen J.A."/>
        </authorList>
    </citation>
    <scope>NUCLEOTIDE SEQUENCE [LARGE SCALE GENOMIC DNA]</scope>
    <source>
        <strain evidence="5">DSM 18391 / NRRL B-41598 / KBS 63</strain>
    </source>
</reference>
<organism evidence="4 5">
    <name type="scientific">Terriglobus roseus (strain DSM 18391 / NRRL B-41598 / KBS 63)</name>
    <dbReference type="NCBI Taxonomy" id="926566"/>
    <lineage>
        <taxon>Bacteria</taxon>
        <taxon>Pseudomonadati</taxon>
        <taxon>Acidobacteriota</taxon>
        <taxon>Terriglobia</taxon>
        <taxon>Terriglobales</taxon>
        <taxon>Acidobacteriaceae</taxon>
        <taxon>Terriglobus</taxon>
    </lineage>
</organism>
<evidence type="ECO:0000313" key="5">
    <source>
        <dbReference type="Proteomes" id="UP000006056"/>
    </source>
</evidence>
<evidence type="ECO:0000256" key="2">
    <source>
        <dbReference type="ARBA" id="ARBA00023002"/>
    </source>
</evidence>
<protein>
    <recommendedName>
        <fullName evidence="3">Ketoreductase domain-containing protein</fullName>
    </recommendedName>
</protein>
<dbReference type="eggNOG" id="COG1028">
    <property type="taxonomic scope" value="Bacteria"/>
</dbReference>
<name>I3ZI71_TERRK</name>
<dbReference type="Proteomes" id="UP000006056">
    <property type="component" value="Chromosome"/>
</dbReference>
<gene>
    <name evidence="4" type="ordered locus">Terro_2702</name>
</gene>
<evidence type="ECO:0000313" key="4">
    <source>
        <dbReference type="EMBL" id="AFL88939.1"/>
    </source>
</evidence>
<dbReference type="InterPro" id="IPR002347">
    <property type="entry name" value="SDR_fam"/>
</dbReference>
<dbReference type="AlphaFoldDB" id="I3ZI71"/>
<evidence type="ECO:0000259" key="3">
    <source>
        <dbReference type="SMART" id="SM00822"/>
    </source>
</evidence>
<dbReference type="PRINTS" id="PR00081">
    <property type="entry name" value="GDHRDH"/>
</dbReference>
<dbReference type="KEGG" id="trs:Terro_2702"/>
<comment type="similarity">
    <text evidence="1">Belongs to the short-chain dehydrogenases/reductases (SDR) family.</text>
</comment>
<accession>I3ZI71</accession>
<dbReference type="GO" id="GO:0016491">
    <property type="term" value="F:oxidoreductase activity"/>
    <property type="evidence" value="ECO:0007669"/>
    <property type="project" value="UniProtKB-KW"/>
</dbReference>
<dbReference type="RefSeq" id="WP_014786203.1">
    <property type="nucleotide sequence ID" value="NC_018014.1"/>
</dbReference>
<dbReference type="PANTHER" id="PTHR43639">
    <property type="entry name" value="OXIDOREDUCTASE, SHORT-CHAIN DEHYDROGENASE/REDUCTASE FAMILY (AFU_ORTHOLOGUE AFUA_5G02870)"/>
    <property type="match status" value="1"/>
</dbReference>
<dbReference type="SMART" id="SM00822">
    <property type="entry name" value="PKS_KR"/>
    <property type="match status" value="1"/>
</dbReference>
<dbReference type="Pfam" id="PF13561">
    <property type="entry name" value="adh_short_C2"/>
    <property type="match status" value="1"/>
</dbReference>
<feature type="domain" description="Ketoreductase" evidence="3">
    <location>
        <begin position="7"/>
        <end position="186"/>
    </location>
</feature>
<dbReference type="PANTHER" id="PTHR43639:SF1">
    <property type="entry name" value="SHORT-CHAIN DEHYDROGENASE_REDUCTASE FAMILY PROTEIN"/>
    <property type="match status" value="1"/>
</dbReference>
<dbReference type="FunFam" id="3.40.50.720:FF:000290">
    <property type="entry name" value="SDR family oxidoreductase"/>
    <property type="match status" value="1"/>
</dbReference>
<dbReference type="CDD" id="cd05233">
    <property type="entry name" value="SDR_c"/>
    <property type="match status" value="1"/>
</dbReference>
<dbReference type="SUPFAM" id="SSF51735">
    <property type="entry name" value="NAD(P)-binding Rossmann-fold domains"/>
    <property type="match status" value="1"/>
</dbReference>
<dbReference type="HOGENOM" id="CLU_010194_1_3_0"/>
<proteinExistence type="inferred from homology"/>
<dbReference type="InterPro" id="IPR036291">
    <property type="entry name" value="NAD(P)-bd_dom_sf"/>
</dbReference>
<keyword evidence="5" id="KW-1185">Reference proteome</keyword>
<keyword evidence="2" id="KW-0560">Oxidoreductase</keyword>
<evidence type="ECO:0000256" key="1">
    <source>
        <dbReference type="ARBA" id="ARBA00006484"/>
    </source>
</evidence>
<dbReference type="OrthoDB" id="9803333at2"/>
<dbReference type="STRING" id="926566.Terro_2702"/>
<sequence length="246" mass="25253">MAVLAGKAALVTGGSRGIGAAIVLRLASEGASVAFTYSSSSEQANSLVEKVAAAGGKAIAIKADAADQEAVRAAVRETAKQFGKIDILVNNAGIIVLGSIDEIKEADFQRILSVNVHSVFTATQEVLHHMPDGGRIVHIGSVNSERMPFVGGSVYALTKGAIFSFTKGLARDLGPRNITVNNIQPGPVDTEGNPASGPFAETLLGLMALKRYGKAEEIAGMVSYLVGPEAGYITGASLLIDGGFAA</sequence>
<dbReference type="InterPro" id="IPR057326">
    <property type="entry name" value="KR_dom"/>
</dbReference>
<dbReference type="PRINTS" id="PR00080">
    <property type="entry name" value="SDRFAMILY"/>
</dbReference>